<protein>
    <submittedName>
        <fullName evidence="3">DUF1989 domain-containing protein</fullName>
    </submittedName>
</protein>
<comment type="caution">
    <text evidence="3">The sequence shown here is derived from an EMBL/GenBank/DDBJ whole genome shotgun (WGS) entry which is preliminary data.</text>
</comment>
<dbReference type="PANTHER" id="PTHR31527">
    <property type="entry name" value="RE64534P"/>
    <property type="match status" value="1"/>
</dbReference>
<sequence>MYEHTLSPGAKWSEKIAAGKQVTLRAEGDGANVSALLYAAAHPFAERYNMPDTLKAQHTSHLTAEHQLMSDNGRTMAVLTHDSVGWHDPIGGYSTREAVNTHYGTTSYQDHLNDWLRCGEENLQVELFRHGLTARDLVPNINFFSKVQVQEDGKMQFVPGHSRTGDEVTFVTEMDVILILSNTPHPFDPAETYPSQPVTLTVADAPASEKPEPLGENKRARENTAAYHELQRKNKEVLA</sequence>
<proteinExistence type="predicted"/>
<dbReference type="PANTHER" id="PTHR31527:SF0">
    <property type="entry name" value="RE64534P"/>
    <property type="match status" value="1"/>
</dbReference>
<dbReference type="NCBIfam" id="TIGR03425">
    <property type="entry name" value="urea_degr_2"/>
    <property type="match status" value="1"/>
</dbReference>
<dbReference type="EMBL" id="JAATHJ010000001">
    <property type="protein sequence ID" value="NJP36043.1"/>
    <property type="molecule type" value="Genomic_DNA"/>
</dbReference>
<keyword evidence="4" id="KW-1185">Reference proteome</keyword>
<accession>A0A969PMI5</accession>
<evidence type="ECO:0000313" key="3">
    <source>
        <dbReference type="EMBL" id="NJP36043.1"/>
    </source>
</evidence>
<dbReference type="RefSeq" id="WP_168004331.1">
    <property type="nucleotide sequence ID" value="NZ_JAATHJ010000001.1"/>
</dbReference>
<feature type="domain" description="DUF1989" evidence="2">
    <location>
        <begin position="5"/>
        <end position="177"/>
    </location>
</feature>
<evidence type="ECO:0000256" key="1">
    <source>
        <dbReference type="SAM" id="MobiDB-lite"/>
    </source>
</evidence>
<feature type="compositionally biased region" description="Basic and acidic residues" evidence="1">
    <location>
        <begin position="229"/>
        <end position="239"/>
    </location>
</feature>
<feature type="compositionally biased region" description="Basic and acidic residues" evidence="1">
    <location>
        <begin position="207"/>
        <end position="222"/>
    </location>
</feature>
<dbReference type="Pfam" id="PF09347">
    <property type="entry name" value="DUF1989"/>
    <property type="match status" value="1"/>
</dbReference>
<name>A0A969PMI5_9BACI</name>
<dbReference type="InterPro" id="IPR018959">
    <property type="entry name" value="DUF1989"/>
</dbReference>
<gene>
    <name evidence="3" type="ORF">HCN83_00385</name>
</gene>
<feature type="region of interest" description="Disordered" evidence="1">
    <location>
        <begin position="204"/>
        <end position="239"/>
    </location>
</feature>
<evidence type="ECO:0000313" key="4">
    <source>
        <dbReference type="Proteomes" id="UP000752012"/>
    </source>
</evidence>
<dbReference type="InterPro" id="IPR017792">
    <property type="entry name" value="UAAP1"/>
</dbReference>
<dbReference type="Proteomes" id="UP000752012">
    <property type="component" value="Unassembled WGS sequence"/>
</dbReference>
<reference evidence="3 4" key="1">
    <citation type="submission" date="2020-03" db="EMBL/GenBank/DDBJ databases">
        <title>Assessment of the enzymatic potential of alkaline-tolerant lipase obtained from Bacillus luteus H11 (technogenic soil) for the bioremediation of saline soils contaminated with petroleum substances.</title>
        <authorList>
            <person name="Kalwasinska A."/>
        </authorList>
    </citation>
    <scope>NUCLEOTIDE SEQUENCE [LARGE SCALE GENOMIC DNA]</scope>
    <source>
        <strain evidence="3 4">H11</strain>
    </source>
</reference>
<evidence type="ECO:0000259" key="2">
    <source>
        <dbReference type="Pfam" id="PF09347"/>
    </source>
</evidence>
<dbReference type="AlphaFoldDB" id="A0A969PMI5"/>
<organism evidence="3 4">
    <name type="scientific">Alkalicoccus luteus</name>
    <dbReference type="NCBI Taxonomy" id="1237094"/>
    <lineage>
        <taxon>Bacteria</taxon>
        <taxon>Bacillati</taxon>
        <taxon>Bacillota</taxon>
        <taxon>Bacilli</taxon>
        <taxon>Bacillales</taxon>
        <taxon>Bacillaceae</taxon>
        <taxon>Alkalicoccus</taxon>
    </lineage>
</organism>